<sequence>MSFENLLDHKCAIYHMKKDSKSLGYGINGDSFSYPMEPDEASIPCHFNVSDTGTLEQTEDANEYVVVGKLNLPYGTDVRVNDKIVDLGSGISYYAEVPRNIRDHHIIVQIQRKGKVKGAI</sequence>
<name>A0A2K4ZKM1_9FIRM</name>
<keyword evidence="2" id="KW-1185">Reference proteome</keyword>
<dbReference type="Pfam" id="PF12206">
    <property type="entry name" value="DUF3599"/>
    <property type="match status" value="1"/>
</dbReference>
<dbReference type="InterPro" id="IPR024556">
    <property type="entry name" value="DUF3599"/>
</dbReference>
<accession>A0A2K4ZKM1</accession>
<dbReference type="Gene3D" id="2.40.10.370">
    <property type="entry name" value="Protein of unknown function DUF3599"/>
    <property type="match status" value="1"/>
</dbReference>
<dbReference type="RefSeq" id="WP_103241049.1">
    <property type="nucleotide sequence ID" value="NZ_JANJZD010000024.1"/>
</dbReference>
<dbReference type="OrthoDB" id="2055104at2"/>
<reference evidence="1 2" key="1">
    <citation type="submission" date="2018-01" db="EMBL/GenBank/DDBJ databases">
        <authorList>
            <person name="Gaut B.S."/>
            <person name="Morton B.R."/>
            <person name="Clegg M.T."/>
            <person name="Duvall M.R."/>
        </authorList>
    </citation>
    <scope>NUCLEOTIDE SEQUENCE [LARGE SCALE GENOMIC DNA]</scope>
    <source>
        <strain evidence="1">GP69</strain>
    </source>
</reference>
<protein>
    <submittedName>
        <fullName evidence="1">Phage-like element PBSX protein XkdH</fullName>
    </submittedName>
</protein>
<dbReference type="EMBL" id="OFSM01000021">
    <property type="protein sequence ID" value="SOY31038.1"/>
    <property type="molecule type" value="Genomic_DNA"/>
</dbReference>
<proteinExistence type="predicted"/>
<evidence type="ECO:0000313" key="1">
    <source>
        <dbReference type="EMBL" id="SOY31038.1"/>
    </source>
</evidence>
<dbReference type="InterPro" id="IPR038667">
    <property type="entry name" value="XkdH-like_sf"/>
</dbReference>
<gene>
    <name evidence="1" type="primary">xkdH</name>
    <name evidence="1" type="ORF">AMURIS_03772</name>
</gene>
<evidence type="ECO:0000313" key="2">
    <source>
        <dbReference type="Proteomes" id="UP000236311"/>
    </source>
</evidence>
<dbReference type="AlphaFoldDB" id="A0A2K4ZKM1"/>
<dbReference type="Proteomes" id="UP000236311">
    <property type="component" value="Unassembled WGS sequence"/>
</dbReference>
<organism evidence="1 2">
    <name type="scientific">Acetatifactor muris</name>
    <dbReference type="NCBI Taxonomy" id="879566"/>
    <lineage>
        <taxon>Bacteria</taxon>
        <taxon>Bacillati</taxon>
        <taxon>Bacillota</taxon>
        <taxon>Clostridia</taxon>
        <taxon>Lachnospirales</taxon>
        <taxon>Lachnospiraceae</taxon>
        <taxon>Acetatifactor</taxon>
    </lineage>
</organism>